<organism evidence="1 2">
    <name type="scientific">Leptospira kobayashii</name>
    <dbReference type="NCBI Taxonomy" id="1917830"/>
    <lineage>
        <taxon>Bacteria</taxon>
        <taxon>Pseudomonadati</taxon>
        <taxon>Spirochaetota</taxon>
        <taxon>Spirochaetia</taxon>
        <taxon>Leptospirales</taxon>
        <taxon>Leptospiraceae</taxon>
        <taxon>Leptospira</taxon>
    </lineage>
</organism>
<sequence length="341" mass="40610">MKKEKFIPIFAFILFGFVPMNAEKPNPVKEYEDFLVTKSILTKIKKDSYSHFQNDPSENNDLEKDIEYYLAKCKYKKIKNLTRILKLFSPVDSLLFLKQCSETKKEEASSFESTVKQKLFELSRFPKLEIIETELADKEVLSSFSELKRIWEDRVYLFSNFYSPHSLAWLGYEKEITEEINRIAYSDLPVHRKANQLNRIKEDTIQANKKLYLMFLYSAENPWNKTSLSDENRESFTFYRERSEKLLSDPDFPTDAKAKLEELLNCLKNINEVGKENMRLLFFYGFFYDYGMDWNNLGAELLKEEKSVLSYLKKTIYQSHHFEKRLHQIGKTCKETEFEHE</sequence>
<accession>A0ABM7UKE9</accession>
<evidence type="ECO:0000313" key="2">
    <source>
        <dbReference type="Proteomes" id="UP000245263"/>
    </source>
</evidence>
<keyword evidence="2" id="KW-1185">Reference proteome</keyword>
<dbReference type="EMBL" id="AP025028">
    <property type="protein sequence ID" value="BDA79322.1"/>
    <property type="molecule type" value="Genomic_DNA"/>
</dbReference>
<name>A0ABM7UKE9_9LEPT</name>
<protein>
    <submittedName>
        <fullName evidence="1">Uncharacterized protein</fullName>
    </submittedName>
</protein>
<reference evidence="1 2" key="1">
    <citation type="submission" date="2021-08" db="EMBL/GenBank/DDBJ databases">
        <title>Complete genome sequence of Leptospira kobayashii strain E30.</title>
        <authorList>
            <person name="Nakao R."/>
            <person name="Nakamura S."/>
            <person name="Masuzawa T."/>
            <person name="Koizumi N."/>
        </authorList>
    </citation>
    <scope>NUCLEOTIDE SEQUENCE [LARGE SCALE GENOMIC DNA]</scope>
    <source>
        <strain evidence="1 2">E30</strain>
    </source>
</reference>
<proteinExistence type="predicted"/>
<dbReference type="Proteomes" id="UP000245263">
    <property type="component" value="Chromosome 1"/>
</dbReference>
<gene>
    <name evidence="1" type="ORF">LPTSP3_g22520</name>
</gene>
<evidence type="ECO:0000313" key="1">
    <source>
        <dbReference type="EMBL" id="BDA79322.1"/>
    </source>
</evidence>
<dbReference type="RefSeq" id="WP_109019267.1">
    <property type="nucleotide sequence ID" value="NZ_AP025028.1"/>
</dbReference>